<gene>
    <name evidence="1" type="ORF">Xedl_01585</name>
</gene>
<name>A0A1Q5TTS1_9GAMM</name>
<organism evidence="1 2">
    <name type="scientific">Xenorhabdus eapokensis</name>
    <dbReference type="NCBI Taxonomy" id="1873482"/>
    <lineage>
        <taxon>Bacteria</taxon>
        <taxon>Pseudomonadati</taxon>
        <taxon>Pseudomonadota</taxon>
        <taxon>Gammaproteobacteria</taxon>
        <taxon>Enterobacterales</taxon>
        <taxon>Morganellaceae</taxon>
        <taxon>Xenorhabdus</taxon>
    </lineage>
</organism>
<reference evidence="1 2" key="1">
    <citation type="submission" date="2016-09" db="EMBL/GenBank/DDBJ databases">
        <title>Xenorhabdus thuongxuanensis sp. nov. and Xenorhabdus eapokensis sp. nov., isolated from Steinernema species.</title>
        <authorList>
            <person name="Kaempfer P."/>
            <person name="Tobias N.J."/>
            <person name="Phan Ke L."/>
            <person name="Bode H.B."/>
            <person name="Glaeser S.P."/>
        </authorList>
    </citation>
    <scope>NUCLEOTIDE SEQUENCE [LARGE SCALE GENOMIC DNA]</scope>
    <source>
        <strain evidence="1 2">DL20</strain>
    </source>
</reference>
<proteinExistence type="predicted"/>
<comment type="caution">
    <text evidence="1">The sequence shown here is derived from an EMBL/GenBank/DDBJ whole genome shotgun (WGS) entry which is preliminary data.</text>
</comment>
<sequence>MQLEKYKVFSNPINMMHKYKIKDPELTQLSQFRKSF</sequence>
<dbReference type="Proteomes" id="UP000186268">
    <property type="component" value="Unassembled WGS sequence"/>
</dbReference>
<evidence type="ECO:0000313" key="1">
    <source>
        <dbReference type="EMBL" id="OKP03614.1"/>
    </source>
</evidence>
<dbReference type="AlphaFoldDB" id="A0A1Q5TTS1"/>
<protein>
    <submittedName>
        <fullName evidence="1">Uncharacterized protein</fullName>
    </submittedName>
</protein>
<evidence type="ECO:0000313" key="2">
    <source>
        <dbReference type="Proteomes" id="UP000186268"/>
    </source>
</evidence>
<keyword evidence="2" id="KW-1185">Reference proteome</keyword>
<dbReference type="EMBL" id="MKGQ01000008">
    <property type="protein sequence ID" value="OKP03614.1"/>
    <property type="molecule type" value="Genomic_DNA"/>
</dbReference>
<accession>A0A1Q5TTS1</accession>